<accession>A0ABV7XHG5</accession>
<dbReference type="EMBL" id="JBHRXV010000014">
    <property type="protein sequence ID" value="MFC3714412.1"/>
    <property type="molecule type" value="Genomic_DNA"/>
</dbReference>
<name>A0ABV7XHG5_9SPHN</name>
<proteinExistence type="predicted"/>
<evidence type="ECO:0000313" key="2">
    <source>
        <dbReference type="Proteomes" id="UP001595615"/>
    </source>
</evidence>
<reference evidence="2" key="1">
    <citation type="journal article" date="2019" name="Int. J. Syst. Evol. Microbiol.">
        <title>The Global Catalogue of Microorganisms (GCM) 10K type strain sequencing project: providing services to taxonomists for standard genome sequencing and annotation.</title>
        <authorList>
            <consortium name="The Broad Institute Genomics Platform"/>
            <consortium name="The Broad Institute Genome Sequencing Center for Infectious Disease"/>
            <person name="Wu L."/>
            <person name="Ma J."/>
        </authorList>
    </citation>
    <scope>NUCLEOTIDE SEQUENCE [LARGE SCALE GENOMIC DNA]</scope>
    <source>
        <strain evidence="2">KCTC 42644</strain>
    </source>
</reference>
<protein>
    <submittedName>
        <fullName evidence="1">Uncharacterized protein</fullName>
    </submittedName>
</protein>
<comment type="caution">
    <text evidence="1">The sequence shown here is derived from an EMBL/GenBank/DDBJ whole genome shotgun (WGS) entry which is preliminary data.</text>
</comment>
<gene>
    <name evidence="1" type="ORF">ACFOMD_17725</name>
</gene>
<evidence type="ECO:0000313" key="1">
    <source>
        <dbReference type="EMBL" id="MFC3714412.1"/>
    </source>
</evidence>
<sequence>MRALEILEGRTNGHALPILRLLAARNFAPAMNALVDFLPPRAALRLQRRAAAKGDEIGLYNLAIEHRNRGSLSRYRHWLARAARVSPEARHELRQFRVRFPHTCMKRWRRFAEERP</sequence>
<dbReference type="RefSeq" id="WP_380863950.1">
    <property type="nucleotide sequence ID" value="NZ_JBHRXV010000014.1"/>
</dbReference>
<keyword evidence="2" id="KW-1185">Reference proteome</keyword>
<organism evidence="1 2">
    <name type="scientific">Sphingoaurantiacus capsulatus</name>
    <dbReference type="NCBI Taxonomy" id="1771310"/>
    <lineage>
        <taxon>Bacteria</taxon>
        <taxon>Pseudomonadati</taxon>
        <taxon>Pseudomonadota</taxon>
        <taxon>Alphaproteobacteria</taxon>
        <taxon>Sphingomonadales</taxon>
        <taxon>Sphingosinicellaceae</taxon>
        <taxon>Sphingoaurantiacus</taxon>
    </lineage>
</organism>
<dbReference type="Proteomes" id="UP001595615">
    <property type="component" value="Unassembled WGS sequence"/>
</dbReference>